<evidence type="ECO:0000313" key="1">
    <source>
        <dbReference type="EMBL" id="KAG5285967.1"/>
    </source>
</evidence>
<dbReference type="Proteomes" id="UP000823561">
    <property type="component" value="Chromosome 1"/>
</dbReference>
<comment type="caution">
    <text evidence="1">The sequence shown here is derived from an EMBL/GenBank/DDBJ whole genome shotgun (WGS) entry which is preliminary data.</text>
</comment>
<dbReference type="EMBL" id="JADWDJ010000001">
    <property type="protein sequence ID" value="KAG5285967.1"/>
    <property type="molecule type" value="Genomic_DNA"/>
</dbReference>
<sequence length="201" mass="23526">QRFRGYTTVCQLDAKGLEQYLDPEITFAPKRGKPETFVNFYHKPSNALEYQWMFSDGRIGGYVFEKEECSVKLYVLASPYLVFSDWMLHISFCAADWIMLRDIWSDLELELPVSDSTFTESWNSSVYTKCYHIHANCLEIQGFILCSEDYRIETYVEAIFAAENDVEKFVQGPKVRYLWKDMLVLSNVFKKVDRFATVCTV</sequence>
<protein>
    <submittedName>
        <fullName evidence="1">Uncharacterized protein</fullName>
    </submittedName>
</protein>
<proteinExistence type="predicted"/>
<accession>A0AAV6HKH1</accession>
<evidence type="ECO:0000313" key="2">
    <source>
        <dbReference type="Proteomes" id="UP000823561"/>
    </source>
</evidence>
<keyword evidence="2" id="KW-1185">Reference proteome</keyword>
<gene>
    <name evidence="1" type="ORF">AALO_G00009530</name>
</gene>
<dbReference type="AlphaFoldDB" id="A0AAV6HKH1"/>
<reference evidence="1 2" key="1">
    <citation type="submission" date="2020-10" db="EMBL/GenBank/DDBJ databases">
        <title>Chromosome-scale genome assembly of the Allis shad, Alosa alosa.</title>
        <authorList>
            <person name="Margot Z."/>
            <person name="Christophe K."/>
            <person name="Cabau C."/>
            <person name="Louis A."/>
            <person name="Berthelot C."/>
            <person name="Parey E."/>
            <person name="Roest Crollius H."/>
            <person name="Montfort J."/>
            <person name="Robinson-Rechavi M."/>
            <person name="Bucao C."/>
            <person name="Bouchez O."/>
            <person name="Gislard M."/>
            <person name="Lluch J."/>
            <person name="Milhes M."/>
            <person name="Lampietro C."/>
            <person name="Lopez Roques C."/>
            <person name="Donnadieu C."/>
            <person name="Braasch I."/>
            <person name="Desvignes T."/>
            <person name="Postlethwait J."/>
            <person name="Bobe J."/>
            <person name="Guiguen Y."/>
        </authorList>
    </citation>
    <scope>NUCLEOTIDE SEQUENCE [LARGE SCALE GENOMIC DNA]</scope>
    <source>
        <strain evidence="1">M-15738</strain>
        <tissue evidence="1">Blood</tissue>
    </source>
</reference>
<name>A0AAV6HKH1_9TELE</name>
<feature type="non-terminal residue" evidence="1">
    <location>
        <position position="1"/>
    </location>
</feature>
<organism evidence="1 2">
    <name type="scientific">Alosa alosa</name>
    <name type="common">allis shad</name>
    <dbReference type="NCBI Taxonomy" id="278164"/>
    <lineage>
        <taxon>Eukaryota</taxon>
        <taxon>Metazoa</taxon>
        <taxon>Chordata</taxon>
        <taxon>Craniata</taxon>
        <taxon>Vertebrata</taxon>
        <taxon>Euteleostomi</taxon>
        <taxon>Actinopterygii</taxon>
        <taxon>Neopterygii</taxon>
        <taxon>Teleostei</taxon>
        <taxon>Clupei</taxon>
        <taxon>Clupeiformes</taxon>
        <taxon>Clupeoidei</taxon>
        <taxon>Clupeidae</taxon>
        <taxon>Alosa</taxon>
    </lineage>
</organism>